<dbReference type="OrthoDB" id="10012075at2759"/>
<evidence type="ECO:0000313" key="2">
    <source>
        <dbReference type="EMBL" id="OTF82160.1"/>
    </source>
</evidence>
<protein>
    <recommendedName>
        <fullName evidence="1">Ig-like domain-containing protein</fullName>
    </recommendedName>
</protein>
<dbReference type="SUPFAM" id="SSF48726">
    <property type="entry name" value="Immunoglobulin"/>
    <property type="match status" value="1"/>
</dbReference>
<evidence type="ECO:0000259" key="1">
    <source>
        <dbReference type="PROSITE" id="PS50835"/>
    </source>
</evidence>
<evidence type="ECO:0000313" key="3">
    <source>
        <dbReference type="Proteomes" id="UP000194236"/>
    </source>
</evidence>
<dbReference type="InterPro" id="IPR013783">
    <property type="entry name" value="Ig-like_fold"/>
</dbReference>
<comment type="caution">
    <text evidence="2">The sequence shown here is derived from an EMBL/GenBank/DDBJ whole genome shotgun (WGS) entry which is preliminary data.</text>
</comment>
<accession>A0A1Y3BMF6</accession>
<gene>
    <name evidence="2" type="ORF">BLA29_011325</name>
</gene>
<keyword evidence="3" id="KW-1185">Reference proteome</keyword>
<feature type="domain" description="Ig-like" evidence="1">
    <location>
        <begin position="12"/>
        <end position="79"/>
    </location>
</feature>
<proteinExistence type="predicted"/>
<name>A0A1Y3BMF6_EURMA</name>
<dbReference type="PROSITE" id="PS50835">
    <property type="entry name" value="IG_LIKE"/>
    <property type="match status" value="1"/>
</dbReference>
<dbReference type="AlphaFoldDB" id="A0A1Y3BMF6"/>
<dbReference type="Pfam" id="PF13927">
    <property type="entry name" value="Ig_3"/>
    <property type="match status" value="1"/>
</dbReference>
<dbReference type="Proteomes" id="UP000194236">
    <property type="component" value="Unassembled WGS sequence"/>
</dbReference>
<dbReference type="EMBL" id="MUJZ01009938">
    <property type="protein sequence ID" value="OTF82160.1"/>
    <property type="molecule type" value="Genomic_DNA"/>
</dbReference>
<dbReference type="Gene3D" id="2.60.40.10">
    <property type="entry name" value="Immunoglobulins"/>
    <property type="match status" value="1"/>
</dbReference>
<sequence>KKFVLSVKSVPPSFIEEKTSSDLDIKENSSITLNCMAKGRPEPQILWRREDEQPIQLDSQNNDCAYLCIASNGILPTISKRIFLGVSCK</sequence>
<dbReference type="InterPro" id="IPR007110">
    <property type="entry name" value="Ig-like_dom"/>
</dbReference>
<reference evidence="2 3" key="1">
    <citation type="submission" date="2017-03" db="EMBL/GenBank/DDBJ databases">
        <title>Genome Survey of Euroglyphus maynei.</title>
        <authorList>
            <person name="Arlian L.G."/>
            <person name="Morgan M.S."/>
            <person name="Rider S.D."/>
        </authorList>
    </citation>
    <scope>NUCLEOTIDE SEQUENCE [LARGE SCALE GENOMIC DNA]</scope>
    <source>
        <strain evidence="2">Arlian Lab</strain>
        <tissue evidence="2">Whole body</tissue>
    </source>
</reference>
<feature type="non-terminal residue" evidence="2">
    <location>
        <position position="1"/>
    </location>
</feature>
<dbReference type="InterPro" id="IPR036179">
    <property type="entry name" value="Ig-like_dom_sf"/>
</dbReference>
<organism evidence="2 3">
    <name type="scientific">Euroglyphus maynei</name>
    <name type="common">Mayne's house dust mite</name>
    <dbReference type="NCBI Taxonomy" id="6958"/>
    <lineage>
        <taxon>Eukaryota</taxon>
        <taxon>Metazoa</taxon>
        <taxon>Ecdysozoa</taxon>
        <taxon>Arthropoda</taxon>
        <taxon>Chelicerata</taxon>
        <taxon>Arachnida</taxon>
        <taxon>Acari</taxon>
        <taxon>Acariformes</taxon>
        <taxon>Sarcoptiformes</taxon>
        <taxon>Astigmata</taxon>
        <taxon>Psoroptidia</taxon>
        <taxon>Analgoidea</taxon>
        <taxon>Pyroglyphidae</taxon>
        <taxon>Pyroglyphinae</taxon>
        <taxon>Euroglyphus</taxon>
    </lineage>
</organism>